<gene>
    <name evidence="1" type="ORF">AB205_0157140</name>
</gene>
<evidence type="ECO:0000313" key="2">
    <source>
        <dbReference type="Proteomes" id="UP000228934"/>
    </source>
</evidence>
<accession>A0A2G9RFJ9</accession>
<keyword evidence="2" id="KW-1185">Reference proteome</keyword>
<dbReference type="AlphaFoldDB" id="A0A2G9RFJ9"/>
<name>A0A2G9RFJ9_AQUCT</name>
<organism evidence="1 2">
    <name type="scientific">Aquarana catesbeiana</name>
    <name type="common">American bullfrog</name>
    <name type="synonym">Rana catesbeiana</name>
    <dbReference type="NCBI Taxonomy" id="8400"/>
    <lineage>
        <taxon>Eukaryota</taxon>
        <taxon>Metazoa</taxon>
        <taxon>Chordata</taxon>
        <taxon>Craniata</taxon>
        <taxon>Vertebrata</taxon>
        <taxon>Euteleostomi</taxon>
        <taxon>Amphibia</taxon>
        <taxon>Batrachia</taxon>
        <taxon>Anura</taxon>
        <taxon>Neobatrachia</taxon>
        <taxon>Ranoidea</taxon>
        <taxon>Ranidae</taxon>
        <taxon>Aquarana</taxon>
    </lineage>
</organism>
<protein>
    <submittedName>
        <fullName evidence="1">Uncharacterized protein</fullName>
    </submittedName>
</protein>
<proteinExistence type="predicted"/>
<evidence type="ECO:0000313" key="1">
    <source>
        <dbReference type="EMBL" id="PIO26668.1"/>
    </source>
</evidence>
<sequence length="66" mass="7345">MCVEVLMFSPMMVGVSSNSWEFFGKGACRALHPQSADPRCNFQLLQTLSIAVCLYSTDIPESRKSQ</sequence>
<dbReference type="OrthoDB" id="242257at2759"/>
<dbReference type="EMBL" id="KV938818">
    <property type="protein sequence ID" value="PIO26668.1"/>
    <property type="molecule type" value="Genomic_DNA"/>
</dbReference>
<reference evidence="2" key="1">
    <citation type="journal article" date="2017" name="Nat. Commun.">
        <title>The North American bullfrog draft genome provides insight into hormonal regulation of long noncoding RNA.</title>
        <authorList>
            <person name="Hammond S.A."/>
            <person name="Warren R.L."/>
            <person name="Vandervalk B.P."/>
            <person name="Kucuk E."/>
            <person name="Khan H."/>
            <person name="Gibb E.A."/>
            <person name="Pandoh P."/>
            <person name="Kirk H."/>
            <person name="Zhao Y."/>
            <person name="Jones M."/>
            <person name="Mungall A.J."/>
            <person name="Coope R."/>
            <person name="Pleasance S."/>
            <person name="Moore R.A."/>
            <person name="Holt R.A."/>
            <person name="Round J.M."/>
            <person name="Ohora S."/>
            <person name="Walle B.V."/>
            <person name="Veldhoen N."/>
            <person name="Helbing C.C."/>
            <person name="Birol I."/>
        </authorList>
    </citation>
    <scope>NUCLEOTIDE SEQUENCE [LARGE SCALE GENOMIC DNA]</scope>
</reference>
<dbReference type="Proteomes" id="UP000228934">
    <property type="component" value="Unassembled WGS sequence"/>
</dbReference>